<dbReference type="Proteomes" id="UP001589894">
    <property type="component" value="Unassembled WGS sequence"/>
</dbReference>
<accession>A0ABV6P4N1</accession>
<evidence type="ECO:0000313" key="2">
    <source>
        <dbReference type="Proteomes" id="UP001589894"/>
    </source>
</evidence>
<gene>
    <name evidence="1" type="ORF">ACFFHU_28060</name>
</gene>
<evidence type="ECO:0000313" key="1">
    <source>
        <dbReference type="EMBL" id="MFC0567987.1"/>
    </source>
</evidence>
<proteinExistence type="predicted"/>
<organism evidence="1 2">
    <name type="scientific">Plantactinospora siamensis</name>
    <dbReference type="NCBI Taxonomy" id="555372"/>
    <lineage>
        <taxon>Bacteria</taxon>
        <taxon>Bacillati</taxon>
        <taxon>Actinomycetota</taxon>
        <taxon>Actinomycetes</taxon>
        <taxon>Micromonosporales</taxon>
        <taxon>Micromonosporaceae</taxon>
        <taxon>Plantactinospora</taxon>
    </lineage>
</organism>
<protein>
    <submittedName>
        <fullName evidence="1">Uncharacterized protein</fullName>
    </submittedName>
</protein>
<comment type="caution">
    <text evidence="1">The sequence shown here is derived from an EMBL/GenBank/DDBJ whole genome shotgun (WGS) entry which is preliminary data.</text>
</comment>
<sequence length="73" mass="8643">MVRPRRSTHEQRVRVAEALARWEVPPVLVQKWNDPRRLVRDPCDDQTCGLCWGTVEQAEEIRRTGLPAERREH</sequence>
<dbReference type="RefSeq" id="WP_377343380.1">
    <property type="nucleotide sequence ID" value="NZ_JBHLUE010000026.1"/>
</dbReference>
<dbReference type="EMBL" id="JBHLUE010000026">
    <property type="protein sequence ID" value="MFC0567987.1"/>
    <property type="molecule type" value="Genomic_DNA"/>
</dbReference>
<reference evidence="1 2" key="1">
    <citation type="submission" date="2024-09" db="EMBL/GenBank/DDBJ databases">
        <authorList>
            <person name="Sun Q."/>
            <person name="Mori K."/>
        </authorList>
    </citation>
    <scope>NUCLEOTIDE SEQUENCE [LARGE SCALE GENOMIC DNA]</scope>
    <source>
        <strain evidence="1 2">TBRC 2205</strain>
    </source>
</reference>
<keyword evidence="2" id="KW-1185">Reference proteome</keyword>
<name>A0ABV6P4N1_9ACTN</name>